<dbReference type="GO" id="GO:0006813">
    <property type="term" value="P:potassium ion transport"/>
    <property type="evidence" value="ECO:0007669"/>
    <property type="project" value="InterPro"/>
</dbReference>
<dbReference type="SUPFAM" id="SSF116726">
    <property type="entry name" value="TrkA C-terminal domain-like"/>
    <property type="match status" value="1"/>
</dbReference>
<dbReference type="STRING" id="1742972.COMA1_10848"/>
<proteinExistence type="predicted"/>
<keyword evidence="6" id="KW-1185">Reference proteome</keyword>
<dbReference type="InterPro" id="IPR003148">
    <property type="entry name" value="RCK_N"/>
</dbReference>
<dbReference type="PANTHER" id="PTHR43833:SF9">
    <property type="entry name" value="POTASSIUM CHANNEL PROTEIN YUGO-RELATED"/>
    <property type="match status" value="1"/>
</dbReference>
<protein>
    <submittedName>
        <fullName evidence="5">TrkA domain protein</fullName>
    </submittedName>
</protein>
<dbReference type="InterPro" id="IPR006037">
    <property type="entry name" value="RCK_C"/>
</dbReference>
<dbReference type="GO" id="GO:0008324">
    <property type="term" value="F:monoatomic cation transmembrane transporter activity"/>
    <property type="evidence" value="ECO:0007669"/>
    <property type="project" value="InterPro"/>
</dbReference>
<feature type="transmembrane region" description="Helical" evidence="2">
    <location>
        <begin position="12"/>
        <end position="31"/>
    </location>
</feature>
<dbReference type="InterPro" id="IPR050721">
    <property type="entry name" value="Trk_Ktr_HKT_K-transport"/>
</dbReference>
<evidence type="ECO:0000259" key="3">
    <source>
        <dbReference type="PROSITE" id="PS51201"/>
    </source>
</evidence>
<dbReference type="Pfam" id="PF02254">
    <property type="entry name" value="TrkA_N"/>
    <property type="match status" value="1"/>
</dbReference>
<dbReference type="EMBL" id="CZQA01000001">
    <property type="protein sequence ID" value="CUS32860.1"/>
    <property type="molecule type" value="Genomic_DNA"/>
</dbReference>
<evidence type="ECO:0000313" key="6">
    <source>
        <dbReference type="Proteomes" id="UP000199032"/>
    </source>
</evidence>
<comment type="subcellular location">
    <subcellularLocation>
        <location evidence="1">Cell membrane</location>
        <topology evidence="1">Multi-pass membrane protein</topology>
    </subcellularLocation>
</comment>
<dbReference type="Gene3D" id="1.10.287.70">
    <property type="match status" value="1"/>
</dbReference>
<dbReference type="Pfam" id="PF07885">
    <property type="entry name" value="Ion_trans_2"/>
    <property type="match status" value="1"/>
</dbReference>
<dbReference type="PROSITE" id="PS51201">
    <property type="entry name" value="RCK_N"/>
    <property type="match status" value="1"/>
</dbReference>
<keyword evidence="2" id="KW-1133">Transmembrane helix</keyword>
<name>A0A0S4L522_9BACT</name>
<keyword evidence="2" id="KW-0812">Transmembrane</keyword>
<organism evidence="5 6">
    <name type="scientific">Candidatus Nitrospira nitrosa</name>
    <dbReference type="NCBI Taxonomy" id="1742972"/>
    <lineage>
        <taxon>Bacteria</taxon>
        <taxon>Pseudomonadati</taxon>
        <taxon>Nitrospirota</taxon>
        <taxon>Nitrospiria</taxon>
        <taxon>Nitrospirales</taxon>
        <taxon>Nitrospiraceae</taxon>
        <taxon>Nitrospira</taxon>
    </lineage>
</organism>
<feature type="domain" description="RCK C-terminal" evidence="4">
    <location>
        <begin position="249"/>
        <end position="335"/>
    </location>
</feature>
<evidence type="ECO:0000313" key="5">
    <source>
        <dbReference type="EMBL" id="CUS32860.1"/>
    </source>
</evidence>
<dbReference type="AlphaFoldDB" id="A0A0S4L522"/>
<feature type="domain" description="RCK N-terminal" evidence="3">
    <location>
        <begin position="110"/>
        <end position="227"/>
    </location>
</feature>
<dbReference type="SUPFAM" id="SSF81324">
    <property type="entry name" value="Voltage-gated potassium channels"/>
    <property type="match status" value="1"/>
</dbReference>
<evidence type="ECO:0000256" key="1">
    <source>
        <dbReference type="ARBA" id="ARBA00004651"/>
    </source>
</evidence>
<evidence type="ECO:0000256" key="2">
    <source>
        <dbReference type="SAM" id="Phobius"/>
    </source>
</evidence>
<dbReference type="GO" id="GO:0005886">
    <property type="term" value="C:plasma membrane"/>
    <property type="evidence" value="ECO:0007669"/>
    <property type="project" value="UniProtKB-SubCell"/>
</dbReference>
<dbReference type="Proteomes" id="UP000199032">
    <property type="component" value="Unassembled WGS sequence"/>
</dbReference>
<evidence type="ECO:0000259" key="4">
    <source>
        <dbReference type="PROSITE" id="PS51202"/>
    </source>
</evidence>
<gene>
    <name evidence="5" type="ORF">COMA1_10848</name>
</gene>
<dbReference type="Pfam" id="PF02080">
    <property type="entry name" value="TrkA_C"/>
    <property type="match status" value="1"/>
</dbReference>
<dbReference type="Gene3D" id="3.30.70.1450">
    <property type="entry name" value="Regulator of K+ conductance, C-terminal domain"/>
    <property type="match status" value="1"/>
</dbReference>
<accession>A0A0S4L522</accession>
<keyword evidence="2" id="KW-0472">Membrane</keyword>
<dbReference type="RefSeq" id="WP_090744108.1">
    <property type="nucleotide sequence ID" value="NZ_CZQA01000001.1"/>
</dbReference>
<dbReference type="Gene3D" id="3.40.50.720">
    <property type="entry name" value="NAD(P)-binding Rossmann-like Domain"/>
    <property type="match status" value="1"/>
</dbReference>
<dbReference type="SUPFAM" id="SSF51735">
    <property type="entry name" value="NAD(P)-binding Rossmann-fold domains"/>
    <property type="match status" value="1"/>
</dbReference>
<dbReference type="InterPro" id="IPR013099">
    <property type="entry name" value="K_chnl_dom"/>
</dbReference>
<dbReference type="PANTHER" id="PTHR43833">
    <property type="entry name" value="POTASSIUM CHANNEL PROTEIN 2-RELATED-RELATED"/>
    <property type="match status" value="1"/>
</dbReference>
<dbReference type="InterPro" id="IPR036291">
    <property type="entry name" value="NAD(P)-bd_dom_sf"/>
</dbReference>
<reference evidence="5 6" key="1">
    <citation type="submission" date="2015-10" db="EMBL/GenBank/DDBJ databases">
        <authorList>
            <person name="Gilbert D.G."/>
        </authorList>
    </citation>
    <scope>NUCLEOTIDE SEQUENCE [LARGE SCALE GENOMIC DNA]</scope>
    <source>
        <strain evidence="5">COMA1</strain>
    </source>
</reference>
<sequence>MHTGSPLRHLVYASGILFLVISLGTVGYVLIEGWSAFDGLYMTVTTLTTVGYGEIHPLSSAGRLFTIVLILMGVGTLFYVVGNVARFALEGELQQAFGRYRQGGRVKTLNDHYIVCGYGRMGRHVCKELQAKPVTVVIVEKSPPVVAAARGEGFVVIEGDATQDQVLVRAGIERAKGLVSLVNTDTENLYIVLTARGLNKHLFIMARAGEEGSEQKLLRAGANRVTSPYLIGASQIAQVLLRPNVVEFLDLATKREHLGLQIEEITIEQGSRFDGKTPCECGLGEERGLIVVGVKRRSGHLEFNPGAKVELVAGDTLIVLGQVESLRKLESVIRSTGEMA</sequence>
<dbReference type="InterPro" id="IPR036721">
    <property type="entry name" value="RCK_C_sf"/>
</dbReference>
<dbReference type="OrthoDB" id="9781411at2"/>
<dbReference type="PROSITE" id="PS51202">
    <property type="entry name" value="RCK_C"/>
    <property type="match status" value="1"/>
</dbReference>
<feature type="transmembrane region" description="Helical" evidence="2">
    <location>
        <begin position="64"/>
        <end position="89"/>
    </location>
</feature>